<reference evidence="1" key="1">
    <citation type="journal article" date="2014" name="Front. Microbiol.">
        <title>High frequency of phylogenetically diverse reductive dehalogenase-homologous genes in deep subseafloor sedimentary metagenomes.</title>
        <authorList>
            <person name="Kawai M."/>
            <person name="Futagami T."/>
            <person name="Toyoda A."/>
            <person name="Takaki Y."/>
            <person name="Nishi S."/>
            <person name="Hori S."/>
            <person name="Arai W."/>
            <person name="Tsubouchi T."/>
            <person name="Morono Y."/>
            <person name="Uchiyama I."/>
            <person name="Ito T."/>
            <person name="Fujiyama A."/>
            <person name="Inagaki F."/>
            <person name="Takami H."/>
        </authorList>
    </citation>
    <scope>NUCLEOTIDE SEQUENCE</scope>
    <source>
        <strain evidence="1">Expedition CK06-06</strain>
    </source>
</reference>
<feature type="non-terminal residue" evidence="1">
    <location>
        <position position="245"/>
    </location>
</feature>
<dbReference type="EMBL" id="BARS01047535">
    <property type="protein sequence ID" value="GAG28436.1"/>
    <property type="molecule type" value="Genomic_DNA"/>
</dbReference>
<dbReference type="AlphaFoldDB" id="X0XUD2"/>
<accession>X0XUD2</accession>
<feature type="non-terminal residue" evidence="1">
    <location>
        <position position="1"/>
    </location>
</feature>
<gene>
    <name evidence="1" type="ORF">S01H1_71391</name>
</gene>
<sequence length="245" mass="25865">YPAADTWGVDSGLTSAANGESDAVQTVQLYLQVLGKSVAPQVTGSPTVYFDTLSAEQYSTYAYDAAEGALMEKPSDCAAHWVEAIGGATPDAASFALSETNLGSNILAVDMRTLTPGDWKAGLAGLGFLSRANMIPAEVAAGTVYRMLTAESNYDFPAADRTLTVWQTFSEAGPMEREVWTRFSCLYDYNAATAAGNEASYEGFLKASEDGTDLSNPTLAEMTTGTTSYGSMESPPIFLGGINDE</sequence>
<proteinExistence type="predicted"/>
<protein>
    <submittedName>
        <fullName evidence="1">Uncharacterized protein</fullName>
    </submittedName>
</protein>
<evidence type="ECO:0000313" key="1">
    <source>
        <dbReference type="EMBL" id="GAG28436.1"/>
    </source>
</evidence>
<name>X0XUD2_9ZZZZ</name>
<organism evidence="1">
    <name type="scientific">marine sediment metagenome</name>
    <dbReference type="NCBI Taxonomy" id="412755"/>
    <lineage>
        <taxon>unclassified sequences</taxon>
        <taxon>metagenomes</taxon>
        <taxon>ecological metagenomes</taxon>
    </lineage>
</organism>
<comment type="caution">
    <text evidence="1">The sequence shown here is derived from an EMBL/GenBank/DDBJ whole genome shotgun (WGS) entry which is preliminary data.</text>
</comment>